<sequence>MNHVEAAVAHAGVSLDSVLGPFEVSSPVACTPAAAWRAVTALVTAARVVGEREYARAIAQGHPDLSVQGFHANAAEMAHRTAPAGSLSLEALLDAVVQYG</sequence>
<name>A0A3E0GTF6_9PSEU</name>
<keyword evidence="2" id="KW-1185">Reference proteome</keyword>
<reference evidence="1 2" key="1">
    <citation type="submission" date="2018-08" db="EMBL/GenBank/DDBJ databases">
        <title>Genomic Encyclopedia of Archaeal and Bacterial Type Strains, Phase II (KMG-II): from individual species to whole genera.</title>
        <authorList>
            <person name="Goeker M."/>
        </authorList>
    </citation>
    <scope>NUCLEOTIDE SEQUENCE [LARGE SCALE GENOMIC DNA]</scope>
    <source>
        <strain evidence="1 2">DSM 45791</strain>
    </source>
</reference>
<evidence type="ECO:0000313" key="2">
    <source>
        <dbReference type="Proteomes" id="UP000256269"/>
    </source>
</evidence>
<dbReference type="Proteomes" id="UP000256269">
    <property type="component" value="Unassembled WGS sequence"/>
</dbReference>
<dbReference type="EMBL" id="QUNO01000031">
    <property type="protein sequence ID" value="REH27003.1"/>
    <property type="molecule type" value="Genomic_DNA"/>
</dbReference>
<dbReference type="RefSeq" id="WP_147328997.1">
    <property type="nucleotide sequence ID" value="NZ_CP144375.1"/>
</dbReference>
<protein>
    <submittedName>
        <fullName evidence="1">Uncharacterized protein</fullName>
    </submittedName>
</protein>
<accession>A0A3E0GTF6</accession>
<comment type="caution">
    <text evidence="1">The sequence shown here is derived from an EMBL/GenBank/DDBJ whole genome shotgun (WGS) entry which is preliminary data.</text>
</comment>
<gene>
    <name evidence="1" type="ORF">BCF44_13158</name>
</gene>
<evidence type="ECO:0000313" key="1">
    <source>
        <dbReference type="EMBL" id="REH27003.1"/>
    </source>
</evidence>
<dbReference type="AlphaFoldDB" id="A0A3E0GTF6"/>
<proteinExistence type="predicted"/>
<organism evidence="1 2">
    <name type="scientific">Kutzneria buriramensis</name>
    <dbReference type="NCBI Taxonomy" id="1045776"/>
    <lineage>
        <taxon>Bacteria</taxon>
        <taxon>Bacillati</taxon>
        <taxon>Actinomycetota</taxon>
        <taxon>Actinomycetes</taxon>
        <taxon>Pseudonocardiales</taxon>
        <taxon>Pseudonocardiaceae</taxon>
        <taxon>Kutzneria</taxon>
    </lineage>
</organism>